<sequence length="90" mass="9732">SLGDKKEALRKLSNAAKREALDGDTCRVTVVCELKWARNGLSWDETGDGIEKKFTLAFIGKVLDGLFEKSVIDKEKTKEFTGGRGAGGVA</sequence>
<organism evidence="1 2">
    <name type="scientific">Tetraparma gracilis</name>
    <dbReference type="NCBI Taxonomy" id="2962635"/>
    <lineage>
        <taxon>Eukaryota</taxon>
        <taxon>Sar</taxon>
        <taxon>Stramenopiles</taxon>
        <taxon>Ochrophyta</taxon>
        <taxon>Bolidophyceae</taxon>
        <taxon>Parmales</taxon>
        <taxon>Triparmaceae</taxon>
        <taxon>Tetraparma</taxon>
    </lineage>
</organism>
<protein>
    <submittedName>
        <fullName evidence="1">Uncharacterized protein</fullName>
    </submittedName>
</protein>
<dbReference type="Proteomes" id="UP001165060">
    <property type="component" value="Unassembled WGS sequence"/>
</dbReference>
<feature type="non-terminal residue" evidence="1">
    <location>
        <position position="1"/>
    </location>
</feature>
<proteinExistence type="predicted"/>
<reference evidence="1 2" key="1">
    <citation type="journal article" date="2023" name="Commun. Biol.">
        <title>Genome analysis of Parmales, the sister group of diatoms, reveals the evolutionary specialization of diatoms from phago-mixotrophs to photoautotrophs.</title>
        <authorList>
            <person name="Ban H."/>
            <person name="Sato S."/>
            <person name="Yoshikawa S."/>
            <person name="Yamada K."/>
            <person name="Nakamura Y."/>
            <person name="Ichinomiya M."/>
            <person name="Sato N."/>
            <person name="Blanc-Mathieu R."/>
            <person name="Endo H."/>
            <person name="Kuwata A."/>
            <person name="Ogata H."/>
        </authorList>
    </citation>
    <scope>NUCLEOTIDE SEQUENCE [LARGE SCALE GENOMIC DNA]</scope>
</reference>
<gene>
    <name evidence="1" type="ORF">TeGR_g11544</name>
</gene>
<evidence type="ECO:0000313" key="1">
    <source>
        <dbReference type="EMBL" id="GMI27038.1"/>
    </source>
</evidence>
<accession>A0ABQ6MIE7</accession>
<keyword evidence="2" id="KW-1185">Reference proteome</keyword>
<name>A0ABQ6MIE7_9STRA</name>
<evidence type="ECO:0000313" key="2">
    <source>
        <dbReference type="Proteomes" id="UP001165060"/>
    </source>
</evidence>
<comment type="caution">
    <text evidence="1">The sequence shown here is derived from an EMBL/GenBank/DDBJ whole genome shotgun (WGS) entry which is preliminary data.</text>
</comment>
<dbReference type="EMBL" id="BRYB01004187">
    <property type="protein sequence ID" value="GMI27038.1"/>
    <property type="molecule type" value="Genomic_DNA"/>
</dbReference>